<evidence type="ECO:0000313" key="3">
    <source>
        <dbReference type="Proteomes" id="UP000077521"/>
    </source>
</evidence>
<accession>A0A8T8SGS4</accession>
<gene>
    <name evidence="2" type="ORF">A4X13_0g7950</name>
</gene>
<name>A0A8T8SGS4_9BASI</name>
<reference evidence="2" key="2">
    <citation type="journal article" date="2019" name="IMA Fungus">
        <title>Genome sequencing and comparison of five Tilletia species to identify candidate genes for the detection of regulated species infecting wheat.</title>
        <authorList>
            <person name="Nguyen H.D.T."/>
            <person name="Sultana T."/>
            <person name="Kesanakurti P."/>
            <person name="Hambleton S."/>
        </authorList>
    </citation>
    <scope>NUCLEOTIDE SEQUENCE</scope>
    <source>
        <strain evidence="2">DAOMC 236416</strain>
    </source>
</reference>
<feature type="compositionally biased region" description="Basic and acidic residues" evidence="1">
    <location>
        <begin position="38"/>
        <end position="64"/>
    </location>
</feature>
<dbReference type="EMBL" id="LWDF02001163">
    <property type="protein sequence ID" value="KAE8240076.1"/>
    <property type="molecule type" value="Genomic_DNA"/>
</dbReference>
<dbReference type="Proteomes" id="UP000077521">
    <property type="component" value="Unassembled WGS sequence"/>
</dbReference>
<reference evidence="2" key="1">
    <citation type="submission" date="2016-04" db="EMBL/GenBank/DDBJ databases">
        <authorList>
            <person name="Nguyen H.D."/>
            <person name="Samba Siva P."/>
            <person name="Cullis J."/>
            <person name="Levesque C.A."/>
            <person name="Hambleton S."/>
        </authorList>
    </citation>
    <scope>NUCLEOTIDE SEQUENCE</scope>
    <source>
        <strain evidence="2">DAOMC 236416</strain>
    </source>
</reference>
<feature type="region of interest" description="Disordered" evidence="1">
    <location>
        <begin position="1"/>
        <end position="79"/>
    </location>
</feature>
<proteinExistence type="predicted"/>
<dbReference type="AlphaFoldDB" id="A0A8T8SGS4"/>
<sequence>MEAHHQELKTEHATLLQKQVAKKDASSPAKETVAHVGKVVDGEAGSKKEPVADDAEPPKEHESLAAKLADLKVNSNDSK</sequence>
<comment type="caution">
    <text evidence="2">The sequence shown here is derived from an EMBL/GenBank/DDBJ whole genome shotgun (WGS) entry which is preliminary data.</text>
</comment>
<evidence type="ECO:0000313" key="2">
    <source>
        <dbReference type="EMBL" id="KAE8240076.1"/>
    </source>
</evidence>
<feature type="compositionally biased region" description="Basic and acidic residues" evidence="1">
    <location>
        <begin position="1"/>
        <end position="12"/>
    </location>
</feature>
<evidence type="ECO:0000256" key="1">
    <source>
        <dbReference type="SAM" id="MobiDB-lite"/>
    </source>
</evidence>
<organism evidence="2 3">
    <name type="scientific">Tilletia indica</name>
    <dbReference type="NCBI Taxonomy" id="43049"/>
    <lineage>
        <taxon>Eukaryota</taxon>
        <taxon>Fungi</taxon>
        <taxon>Dikarya</taxon>
        <taxon>Basidiomycota</taxon>
        <taxon>Ustilaginomycotina</taxon>
        <taxon>Exobasidiomycetes</taxon>
        <taxon>Tilletiales</taxon>
        <taxon>Tilletiaceae</taxon>
        <taxon>Tilletia</taxon>
    </lineage>
</organism>
<keyword evidence="3" id="KW-1185">Reference proteome</keyword>
<protein>
    <submittedName>
        <fullName evidence="2">Uncharacterized protein</fullName>
    </submittedName>
</protein>